<feature type="region of interest" description="Disordered" evidence="1">
    <location>
        <begin position="1"/>
        <end position="24"/>
    </location>
</feature>
<sequence>MATPTQASESPCREGTRSDCSSGSDPKCLDTFLNFICINFCNFRGLRSNFQFEEHHHFSVKTPFPY</sequence>
<keyword evidence="3" id="KW-1185">Reference proteome</keyword>
<dbReference type="AlphaFoldDB" id="A0A5B7FZE6"/>
<dbReference type="Proteomes" id="UP000324222">
    <property type="component" value="Unassembled WGS sequence"/>
</dbReference>
<reference evidence="2 3" key="1">
    <citation type="submission" date="2019-05" db="EMBL/GenBank/DDBJ databases">
        <title>Another draft genome of Portunus trituberculatus and its Hox gene families provides insights of decapod evolution.</title>
        <authorList>
            <person name="Jeong J.-H."/>
            <person name="Song I."/>
            <person name="Kim S."/>
            <person name="Choi T."/>
            <person name="Kim D."/>
            <person name="Ryu S."/>
            <person name="Kim W."/>
        </authorList>
    </citation>
    <scope>NUCLEOTIDE SEQUENCE [LARGE SCALE GENOMIC DNA]</scope>
    <source>
        <tissue evidence="2">Muscle</tissue>
    </source>
</reference>
<gene>
    <name evidence="2" type="ORF">E2C01_044072</name>
</gene>
<evidence type="ECO:0000313" key="3">
    <source>
        <dbReference type="Proteomes" id="UP000324222"/>
    </source>
</evidence>
<accession>A0A5B7FZE6</accession>
<name>A0A5B7FZE6_PORTR</name>
<evidence type="ECO:0000313" key="2">
    <source>
        <dbReference type="EMBL" id="MPC50248.1"/>
    </source>
</evidence>
<dbReference type="EMBL" id="VSRR010009380">
    <property type="protein sequence ID" value="MPC50248.1"/>
    <property type="molecule type" value="Genomic_DNA"/>
</dbReference>
<comment type="caution">
    <text evidence="2">The sequence shown here is derived from an EMBL/GenBank/DDBJ whole genome shotgun (WGS) entry which is preliminary data.</text>
</comment>
<evidence type="ECO:0000256" key="1">
    <source>
        <dbReference type="SAM" id="MobiDB-lite"/>
    </source>
</evidence>
<protein>
    <submittedName>
        <fullName evidence="2">Uncharacterized protein</fullName>
    </submittedName>
</protein>
<organism evidence="2 3">
    <name type="scientific">Portunus trituberculatus</name>
    <name type="common">Swimming crab</name>
    <name type="synonym">Neptunus trituberculatus</name>
    <dbReference type="NCBI Taxonomy" id="210409"/>
    <lineage>
        <taxon>Eukaryota</taxon>
        <taxon>Metazoa</taxon>
        <taxon>Ecdysozoa</taxon>
        <taxon>Arthropoda</taxon>
        <taxon>Crustacea</taxon>
        <taxon>Multicrustacea</taxon>
        <taxon>Malacostraca</taxon>
        <taxon>Eumalacostraca</taxon>
        <taxon>Eucarida</taxon>
        <taxon>Decapoda</taxon>
        <taxon>Pleocyemata</taxon>
        <taxon>Brachyura</taxon>
        <taxon>Eubrachyura</taxon>
        <taxon>Portunoidea</taxon>
        <taxon>Portunidae</taxon>
        <taxon>Portuninae</taxon>
        <taxon>Portunus</taxon>
    </lineage>
</organism>
<proteinExistence type="predicted"/>